<sequence length="318" mass="35977">MFCPPDYVPLSTLLPRWNEEQREDALRWITADWGDDPTFDGISALAEAKIKYDNDLEWQLGEFFVAAPADQSEQDFFLRIGDNLFMASPDGQVSRLDPGLIDYGIGDFLFTPEDFREAATKLGRTDLLDFSQEPTGLLDSGFLNKFRLTHLTWDQMMADFTAARTSDPKITAWQLARELGSISLHHTVAPFHERIGYKLSLRGYDLAEELGLDCTSLVQELAGQIRPFEGRALCVPQKVAEAMVSARPLKEASQQSRHPPKTAGRPSTKRDKLRDKYLELYPNGHGSLSRGQLLSELLRQTKLKDVSLQTLDRMLREV</sequence>
<organism evidence="2 3">
    <name type="scientific">Rubellimicrobium roseum</name>
    <dbReference type="NCBI Taxonomy" id="687525"/>
    <lineage>
        <taxon>Bacteria</taxon>
        <taxon>Pseudomonadati</taxon>
        <taxon>Pseudomonadota</taxon>
        <taxon>Alphaproteobacteria</taxon>
        <taxon>Rhodobacterales</taxon>
        <taxon>Roseobacteraceae</taxon>
        <taxon>Rubellimicrobium</taxon>
    </lineage>
</organism>
<accession>A0A5C4N3J4</accession>
<reference evidence="2 3" key="1">
    <citation type="submission" date="2019-06" db="EMBL/GenBank/DDBJ databases">
        <authorList>
            <person name="Jiang L."/>
        </authorList>
    </citation>
    <scope>NUCLEOTIDE SEQUENCE [LARGE SCALE GENOMIC DNA]</scope>
    <source>
        <strain evidence="2 3">YIM 48858</strain>
    </source>
</reference>
<proteinExistence type="predicted"/>
<dbReference type="RefSeq" id="WP_139083848.1">
    <property type="nucleotide sequence ID" value="NZ_VDFV01000079.1"/>
</dbReference>
<protein>
    <submittedName>
        <fullName evidence="2">Uncharacterized protein</fullName>
    </submittedName>
</protein>
<dbReference type="EMBL" id="VDFV01000079">
    <property type="protein sequence ID" value="TNC60469.1"/>
    <property type="molecule type" value="Genomic_DNA"/>
</dbReference>
<evidence type="ECO:0000256" key="1">
    <source>
        <dbReference type="SAM" id="MobiDB-lite"/>
    </source>
</evidence>
<dbReference type="AlphaFoldDB" id="A0A5C4N3J4"/>
<evidence type="ECO:0000313" key="2">
    <source>
        <dbReference type="EMBL" id="TNC60469.1"/>
    </source>
</evidence>
<comment type="caution">
    <text evidence="2">The sequence shown here is derived from an EMBL/GenBank/DDBJ whole genome shotgun (WGS) entry which is preliminary data.</text>
</comment>
<keyword evidence="3" id="KW-1185">Reference proteome</keyword>
<gene>
    <name evidence="2" type="ORF">FHG71_22000</name>
</gene>
<feature type="region of interest" description="Disordered" evidence="1">
    <location>
        <begin position="246"/>
        <end position="273"/>
    </location>
</feature>
<dbReference type="Proteomes" id="UP000305709">
    <property type="component" value="Unassembled WGS sequence"/>
</dbReference>
<evidence type="ECO:0000313" key="3">
    <source>
        <dbReference type="Proteomes" id="UP000305709"/>
    </source>
</evidence>
<dbReference type="OrthoDB" id="7776640at2"/>
<name>A0A5C4N3J4_9RHOB</name>